<protein>
    <submittedName>
        <fullName evidence="1">Uncharacterized protein</fullName>
    </submittedName>
</protein>
<evidence type="ECO:0000313" key="1">
    <source>
        <dbReference type="EMBL" id="PSW24535.1"/>
    </source>
</evidence>
<comment type="caution">
    <text evidence="1">The sequence shown here is derived from an EMBL/GenBank/DDBJ whole genome shotgun (WGS) entry which is preliminary data.</text>
</comment>
<proteinExistence type="predicted"/>
<dbReference type="EMBL" id="PYLZ01000005">
    <property type="protein sequence ID" value="PSW24535.1"/>
    <property type="molecule type" value="Genomic_DNA"/>
</dbReference>
<keyword evidence="2" id="KW-1185">Reference proteome</keyword>
<dbReference type="STRING" id="680026.AB733_23095"/>
<organism evidence="1 2">
    <name type="scientific">Photobacterium swingsii</name>
    <dbReference type="NCBI Taxonomy" id="680026"/>
    <lineage>
        <taxon>Bacteria</taxon>
        <taxon>Pseudomonadati</taxon>
        <taxon>Pseudomonadota</taxon>
        <taxon>Gammaproteobacteria</taxon>
        <taxon>Vibrionales</taxon>
        <taxon>Vibrionaceae</taxon>
        <taxon>Photobacterium</taxon>
    </lineage>
</organism>
<sequence>MTDDTNKSTAREMKQEVGAVGFNAALRLISINKSCTINEAADYVSIRLDRAIEQIEHWRKHGVPPHQVDRVVELLKENKIPFGRHQLKPTNEIVAMYYWRNSN</sequence>
<evidence type="ECO:0000313" key="2">
    <source>
        <dbReference type="Proteomes" id="UP000240481"/>
    </source>
</evidence>
<reference evidence="1 2" key="1">
    <citation type="submission" date="2018-01" db="EMBL/GenBank/DDBJ databases">
        <title>Whole genome sequencing of Histamine producing bacteria.</title>
        <authorList>
            <person name="Butler K."/>
        </authorList>
    </citation>
    <scope>NUCLEOTIDE SEQUENCE [LARGE SCALE GENOMIC DNA]</scope>
    <source>
        <strain evidence="1 2">DSM 24669</strain>
    </source>
</reference>
<name>A0A0J8XT62_9GAMM</name>
<gene>
    <name evidence="1" type="ORF">C9I94_10895</name>
</gene>
<accession>A0A0J8XT62</accession>
<dbReference type="AlphaFoldDB" id="A0A0J8XT62"/>
<dbReference type="Proteomes" id="UP000240481">
    <property type="component" value="Unassembled WGS sequence"/>
</dbReference>
<dbReference type="RefSeq" id="WP_048900907.1">
    <property type="nucleotide sequence ID" value="NZ_AP024853.1"/>
</dbReference>